<proteinExistence type="predicted"/>
<dbReference type="EMBL" id="LZMF01000093">
    <property type="protein sequence ID" value="OBK86356.1"/>
    <property type="molecule type" value="Genomic_DNA"/>
</dbReference>
<sequence length="356" mass="38539">MAEVDEIRQEARRNTRARFEQWAKNPTCDANTLSAVHNIRLDKAAEAAGIKASFGQSPFAIARGNRFEAGLFVDDAEKLRTSLVLKGCLPERSNGFLDLRLKLNGGTRINSVDQAVSETEEWLSRIASDPASAEAIVAAPMIKIPKGVILPEALLIIDVVTVTVRVGTRVRLTVGEIKVFPDRGGHTDPQQLASARAQAGLYAHALRLAVSSLGLADNIETAPHGFLVFTWPGSNSPSIRPNEDLTYQAIRAERGFDRLEEIALEVVRDDDFSADNPALIQRVLGAPTDYSEACLSFCDLAPRCHARALAADDPIILGGEVSRLLGDTAISRALELMAGAEPVNDRESDLQRQLVG</sequence>
<dbReference type="RefSeq" id="WP_065025176.1">
    <property type="nucleotide sequence ID" value="NZ_LZMF01000093.1"/>
</dbReference>
<dbReference type="Proteomes" id="UP000093759">
    <property type="component" value="Unassembled WGS sequence"/>
</dbReference>
<protein>
    <submittedName>
        <fullName evidence="1">Uncharacterized protein</fullName>
    </submittedName>
</protein>
<evidence type="ECO:0000313" key="1">
    <source>
        <dbReference type="EMBL" id="OBK86356.1"/>
    </source>
</evidence>
<comment type="caution">
    <text evidence="1">The sequence shown here is derived from an EMBL/GenBank/DDBJ whole genome shotgun (WGS) entry which is preliminary data.</text>
</comment>
<reference evidence="2" key="1">
    <citation type="submission" date="2016-06" db="EMBL/GenBank/DDBJ databases">
        <authorList>
            <person name="Sutton G."/>
            <person name="Brinkac L."/>
            <person name="Sanka R."/>
            <person name="Adams M."/>
            <person name="Lau E."/>
            <person name="Garcia-Basteiro A."/>
            <person name="Lopez-Varela E."/>
            <person name="Palencia S."/>
        </authorList>
    </citation>
    <scope>NUCLEOTIDE SEQUENCE [LARGE SCALE GENOMIC DNA]</scope>
    <source>
        <strain evidence="2">1274684.2</strain>
    </source>
</reference>
<evidence type="ECO:0000313" key="2">
    <source>
        <dbReference type="Proteomes" id="UP000093759"/>
    </source>
</evidence>
<organism evidence="1 2">
    <name type="scientific">Mycolicibacter sinensis (strain JDM601)</name>
    <name type="common">Mycobacterium sinense</name>
    <dbReference type="NCBI Taxonomy" id="875328"/>
    <lineage>
        <taxon>Bacteria</taxon>
        <taxon>Bacillati</taxon>
        <taxon>Actinomycetota</taxon>
        <taxon>Actinomycetes</taxon>
        <taxon>Mycobacteriales</taxon>
        <taxon>Mycobacteriaceae</taxon>
        <taxon>Mycolicibacter</taxon>
    </lineage>
</organism>
<name>A0A1A3TUN6_MYCSD</name>
<dbReference type="AlphaFoldDB" id="A0A1A3TUN6"/>
<gene>
    <name evidence="1" type="ORF">A5648_05915</name>
</gene>
<accession>A0A1A3TUN6</accession>